<proteinExistence type="predicted"/>
<keyword evidence="5" id="KW-0902">Two-component regulatory system</keyword>
<keyword evidence="3" id="KW-0808">Transferase</keyword>
<dbReference type="CDD" id="cd00082">
    <property type="entry name" value="HisKA"/>
    <property type="match status" value="1"/>
</dbReference>
<evidence type="ECO:0000313" key="7">
    <source>
        <dbReference type="EMBL" id="MFC0213700.1"/>
    </source>
</evidence>
<dbReference type="SMART" id="SM00388">
    <property type="entry name" value="HisKA"/>
    <property type="match status" value="1"/>
</dbReference>
<dbReference type="Pfam" id="PF00512">
    <property type="entry name" value="HisKA"/>
    <property type="match status" value="1"/>
</dbReference>
<keyword evidence="4 7" id="KW-0418">Kinase</keyword>
<dbReference type="RefSeq" id="WP_377471023.1">
    <property type="nucleotide sequence ID" value="NZ_JBHLWN010000060.1"/>
</dbReference>
<evidence type="ECO:0000256" key="3">
    <source>
        <dbReference type="ARBA" id="ARBA00022679"/>
    </source>
</evidence>
<dbReference type="InterPro" id="IPR003661">
    <property type="entry name" value="HisK_dim/P_dom"/>
</dbReference>
<dbReference type="EMBL" id="JBHLWN010000060">
    <property type="protein sequence ID" value="MFC0213700.1"/>
    <property type="molecule type" value="Genomic_DNA"/>
</dbReference>
<dbReference type="PANTHER" id="PTHR43711">
    <property type="entry name" value="TWO-COMPONENT HISTIDINE KINASE"/>
    <property type="match status" value="1"/>
</dbReference>
<evidence type="ECO:0000256" key="1">
    <source>
        <dbReference type="ARBA" id="ARBA00000085"/>
    </source>
</evidence>
<protein>
    <recommendedName>
        <fullName evidence="2">histidine kinase</fullName>
        <ecNumber evidence="2">2.7.13.3</ecNumber>
    </recommendedName>
</protein>
<comment type="caution">
    <text evidence="7">The sequence shown here is derived from an EMBL/GenBank/DDBJ whole genome shotgun (WGS) entry which is preliminary data.</text>
</comment>
<dbReference type="PANTHER" id="PTHR43711:SF1">
    <property type="entry name" value="HISTIDINE KINASE 1"/>
    <property type="match status" value="1"/>
</dbReference>
<dbReference type="Gene3D" id="1.10.287.130">
    <property type="match status" value="1"/>
</dbReference>
<sequence>MVNYALLTYVPGLQRENLIGRPYGVLAEACGISGADTLIMGALQGETHRSVIGEYGDRTFAVNAFPLHSLQGGISGAVSISLEITELLKLRKEIGNMERLSLVGQMAASITHEIRNPMAVIRVFIQLLQERSGTAGHPYYPIIIDELDRENAIIDDFLSLAQNRIVERKQTDINAIVRTLEPLFSAEANYRGISWNTAWTTTYRCCC</sequence>
<dbReference type="InterPro" id="IPR036097">
    <property type="entry name" value="HisK_dim/P_sf"/>
</dbReference>
<feature type="domain" description="Signal transduction histidine kinase dimerisation/phosphoacceptor" evidence="6">
    <location>
        <begin position="102"/>
        <end position="166"/>
    </location>
</feature>
<dbReference type="SUPFAM" id="SSF47384">
    <property type="entry name" value="Homodimeric domain of signal transducing histidine kinase"/>
    <property type="match status" value="1"/>
</dbReference>
<dbReference type="EC" id="2.7.13.3" evidence="2"/>
<dbReference type="GO" id="GO:0016301">
    <property type="term" value="F:kinase activity"/>
    <property type="evidence" value="ECO:0007669"/>
    <property type="project" value="UniProtKB-KW"/>
</dbReference>
<evidence type="ECO:0000256" key="2">
    <source>
        <dbReference type="ARBA" id="ARBA00012438"/>
    </source>
</evidence>
<keyword evidence="8" id="KW-1185">Reference proteome</keyword>
<dbReference type="InterPro" id="IPR050736">
    <property type="entry name" value="Sensor_HK_Regulatory"/>
</dbReference>
<evidence type="ECO:0000256" key="5">
    <source>
        <dbReference type="ARBA" id="ARBA00023012"/>
    </source>
</evidence>
<organism evidence="7 8">
    <name type="scientific">Paenibacillus chartarius</name>
    <dbReference type="NCBI Taxonomy" id="747481"/>
    <lineage>
        <taxon>Bacteria</taxon>
        <taxon>Bacillati</taxon>
        <taxon>Bacillota</taxon>
        <taxon>Bacilli</taxon>
        <taxon>Bacillales</taxon>
        <taxon>Paenibacillaceae</taxon>
        <taxon>Paenibacillus</taxon>
    </lineage>
</organism>
<evidence type="ECO:0000256" key="4">
    <source>
        <dbReference type="ARBA" id="ARBA00022777"/>
    </source>
</evidence>
<gene>
    <name evidence="7" type="ORF">ACFFK0_14745</name>
</gene>
<evidence type="ECO:0000313" key="8">
    <source>
        <dbReference type="Proteomes" id="UP001589776"/>
    </source>
</evidence>
<dbReference type="Proteomes" id="UP001589776">
    <property type="component" value="Unassembled WGS sequence"/>
</dbReference>
<accession>A0ABV6DM29</accession>
<reference evidence="7 8" key="1">
    <citation type="submission" date="2024-09" db="EMBL/GenBank/DDBJ databases">
        <authorList>
            <person name="Sun Q."/>
            <person name="Mori K."/>
        </authorList>
    </citation>
    <scope>NUCLEOTIDE SEQUENCE [LARGE SCALE GENOMIC DNA]</scope>
    <source>
        <strain evidence="7 8">CCM 7759</strain>
    </source>
</reference>
<name>A0ABV6DM29_9BACL</name>
<comment type="catalytic activity">
    <reaction evidence="1">
        <text>ATP + protein L-histidine = ADP + protein N-phospho-L-histidine.</text>
        <dbReference type="EC" id="2.7.13.3"/>
    </reaction>
</comment>
<evidence type="ECO:0000259" key="6">
    <source>
        <dbReference type="SMART" id="SM00388"/>
    </source>
</evidence>